<comment type="caution">
    <text evidence="2">The sequence shown here is derived from an EMBL/GenBank/DDBJ whole genome shotgun (WGS) entry which is preliminary data.</text>
</comment>
<keyword evidence="1" id="KW-0812">Transmembrane</keyword>
<evidence type="ECO:0000313" key="2">
    <source>
        <dbReference type="EMBL" id="MCU7616200.1"/>
    </source>
</evidence>
<dbReference type="EMBL" id="JAOTEM010000001">
    <property type="protein sequence ID" value="MCU7616200.1"/>
    <property type="molecule type" value="Genomic_DNA"/>
</dbReference>
<evidence type="ECO:0000256" key="1">
    <source>
        <dbReference type="SAM" id="Phobius"/>
    </source>
</evidence>
<dbReference type="RefSeq" id="WP_263001656.1">
    <property type="nucleotide sequence ID" value="NZ_JAOTEM010000001.1"/>
</dbReference>
<reference evidence="3" key="1">
    <citation type="submission" date="2023-07" db="EMBL/GenBank/DDBJ databases">
        <title>Chryseobacterium sp. strain PBS4-4 Genome sequencing and assembly.</title>
        <authorList>
            <person name="Jung Y."/>
        </authorList>
    </citation>
    <scope>NUCLEOTIDE SEQUENCE [LARGE SCALE GENOMIC DNA]</scope>
    <source>
        <strain evidence="3">PBS4-4</strain>
    </source>
</reference>
<evidence type="ECO:0000313" key="3">
    <source>
        <dbReference type="Proteomes" id="UP001208649"/>
    </source>
</evidence>
<feature type="transmembrane region" description="Helical" evidence="1">
    <location>
        <begin position="6"/>
        <end position="25"/>
    </location>
</feature>
<dbReference type="Proteomes" id="UP001208649">
    <property type="component" value="Unassembled WGS sequence"/>
</dbReference>
<gene>
    <name evidence="2" type="ORF">NZ698_03230</name>
</gene>
<protein>
    <submittedName>
        <fullName evidence="2">Uncharacterized protein</fullName>
    </submittedName>
</protein>
<keyword evidence="1" id="KW-0472">Membrane</keyword>
<sequence>MKNKIFIVIILVIILYYIISLLIFGGNFTMENYYSYNSIEEAKQNKTFTSSNLDITIEGDSLQNVSDLKNKFYLSKSTFQKFYGFLISFDMEDERYRRIIWEEPIKQSLGRNWVIEDEKGNYLGEAFYKGHYDGELGEEVTLLVKNPKSGYKIGEIKIQIK</sequence>
<keyword evidence="1" id="KW-1133">Transmembrane helix</keyword>
<proteinExistence type="predicted"/>
<keyword evidence="3" id="KW-1185">Reference proteome</keyword>
<name>A0ABT2W2G7_9FLAO</name>
<accession>A0ABT2W2G7</accession>
<organism evidence="2 3">
    <name type="scientific">Chryseobacterium edaphi</name>
    <dbReference type="NCBI Taxonomy" id="2976532"/>
    <lineage>
        <taxon>Bacteria</taxon>
        <taxon>Pseudomonadati</taxon>
        <taxon>Bacteroidota</taxon>
        <taxon>Flavobacteriia</taxon>
        <taxon>Flavobacteriales</taxon>
        <taxon>Weeksellaceae</taxon>
        <taxon>Chryseobacterium group</taxon>
        <taxon>Chryseobacterium</taxon>
    </lineage>
</organism>